<accession>A0A951U6I6</accession>
<evidence type="ECO:0000313" key="1">
    <source>
        <dbReference type="EMBL" id="MBW4467551.1"/>
    </source>
</evidence>
<name>A0A951U6I6_9CYAN</name>
<dbReference type="Proteomes" id="UP000707356">
    <property type="component" value="Unassembled WGS sequence"/>
</dbReference>
<dbReference type="AlphaFoldDB" id="A0A951U6I6"/>
<gene>
    <name evidence="1" type="ORF">KME07_19160</name>
</gene>
<dbReference type="InterPro" id="IPR037257">
    <property type="entry name" value="T2SS_E_N_sf"/>
</dbReference>
<proteinExistence type="predicted"/>
<reference evidence="1" key="2">
    <citation type="journal article" date="2022" name="Microbiol. Resour. Announc.">
        <title>Metagenome Sequencing to Explore Phylogenomics of Terrestrial Cyanobacteria.</title>
        <authorList>
            <person name="Ward R.D."/>
            <person name="Stajich J.E."/>
            <person name="Johansen J.R."/>
            <person name="Huntemann M."/>
            <person name="Clum A."/>
            <person name="Foster B."/>
            <person name="Foster B."/>
            <person name="Roux S."/>
            <person name="Palaniappan K."/>
            <person name="Varghese N."/>
            <person name="Mukherjee S."/>
            <person name="Reddy T.B.K."/>
            <person name="Daum C."/>
            <person name="Copeland A."/>
            <person name="Chen I.A."/>
            <person name="Ivanova N.N."/>
            <person name="Kyrpides N.C."/>
            <person name="Shapiro N."/>
            <person name="Eloe-Fadrosh E.A."/>
            <person name="Pietrasiak N."/>
        </authorList>
    </citation>
    <scope>NUCLEOTIDE SEQUENCE</scope>
    <source>
        <strain evidence="1">GSE-TBD4-15B</strain>
    </source>
</reference>
<dbReference type="EMBL" id="JAHHHV010000078">
    <property type="protein sequence ID" value="MBW4467551.1"/>
    <property type="molecule type" value="Genomic_DNA"/>
</dbReference>
<comment type="caution">
    <text evidence="1">The sequence shown here is derived from an EMBL/GenBank/DDBJ whole genome shotgun (WGS) entry which is preliminary data.</text>
</comment>
<reference evidence="1" key="1">
    <citation type="submission" date="2021-05" db="EMBL/GenBank/DDBJ databases">
        <authorList>
            <person name="Pietrasiak N."/>
            <person name="Ward R."/>
            <person name="Stajich J.E."/>
            <person name="Kurbessoian T."/>
        </authorList>
    </citation>
    <scope>NUCLEOTIDE SEQUENCE</scope>
    <source>
        <strain evidence="1">GSE-TBD4-15B</strain>
    </source>
</reference>
<dbReference type="SUPFAM" id="SSF160246">
    <property type="entry name" value="EspE N-terminal domain-like"/>
    <property type="match status" value="1"/>
</dbReference>
<sequence>MLLALIPFPASPETSSSALATNTLATSTPDSAKLGWILIRNRWISAAQLQAVLAQQPPTQQPRRKLGELLLSAALITEGQLKQALREQYWRRNGYWII</sequence>
<protein>
    <submittedName>
        <fullName evidence="1">Uncharacterized protein</fullName>
    </submittedName>
</protein>
<organism evidence="1 2">
    <name type="scientific">Pegethrix bostrychoides GSE-TBD4-15B</name>
    <dbReference type="NCBI Taxonomy" id="2839662"/>
    <lineage>
        <taxon>Bacteria</taxon>
        <taxon>Bacillati</taxon>
        <taxon>Cyanobacteriota</taxon>
        <taxon>Cyanophyceae</taxon>
        <taxon>Oculatellales</taxon>
        <taxon>Oculatellaceae</taxon>
        <taxon>Pegethrix</taxon>
    </lineage>
</organism>
<evidence type="ECO:0000313" key="2">
    <source>
        <dbReference type="Proteomes" id="UP000707356"/>
    </source>
</evidence>